<evidence type="ECO:0000256" key="5">
    <source>
        <dbReference type="ARBA" id="ARBA00022927"/>
    </source>
</evidence>
<dbReference type="SFLD" id="SFLDG01180">
    <property type="entry name" value="SUF1"/>
    <property type="match status" value="1"/>
</dbReference>
<dbReference type="CDD" id="cd03211">
    <property type="entry name" value="GST_C_Metaxin2"/>
    <property type="match status" value="1"/>
</dbReference>
<evidence type="ECO:0000313" key="10">
    <source>
        <dbReference type="Proteomes" id="UP000095287"/>
    </source>
</evidence>
<dbReference type="WBParaSite" id="L893_g30338.t1">
    <property type="protein sequence ID" value="L893_g30338.t1"/>
    <property type="gene ID" value="L893_g30338"/>
</dbReference>
<dbReference type="InterPro" id="IPR019564">
    <property type="entry name" value="Sam37/metaxin_N"/>
</dbReference>
<dbReference type="SFLD" id="SFLDS00019">
    <property type="entry name" value="Glutathione_Transferase_(cytos"/>
    <property type="match status" value="1"/>
</dbReference>
<evidence type="ECO:0000256" key="1">
    <source>
        <dbReference type="ARBA" id="ARBA00004294"/>
    </source>
</evidence>
<name>A0A1I7ZVZ3_9BILA</name>
<organism evidence="10 11">
    <name type="scientific">Steinernema glaseri</name>
    <dbReference type="NCBI Taxonomy" id="37863"/>
    <lineage>
        <taxon>Eukaryota</taxon>
        <taxon>Metazoa</taxon>
        <taxon>Ecdysozoa</taxon>
        <taxon>Nematoda</taxon>
        <taxon>Chromadorea</taxon>
        <taxon>Rhabditida</taxon>
        <taxon>Tylenchina</taxon>
        <taxon>Panagrolaimomorpha</taxon>
        <taxon>Strongyloidoidea</taxon>
        <taxon>Steinernematidae</taxon>
        <taxon>Steinernema</taxon>
    </lineage>
</organism>
<keyword evidence="4" id="KW-1000">Mitochondrion outer membrane</keyword>
<dbReference type="InterPro" id="IPR036282">
    <property type="entry name" value="Glutathione-S-Trfase_C_sf"/>
</dbReference>
<dbReference type="InterPro" id="IPR050931">
    <property type="entry name" value="Mito_Protein_Transport_Metaxin"/>
</dbReference>
<dbReference type="AlphaFoldDB" id="A0A1I7ZVZ3"/>
<evidence type="ECO:0000256" key="4">
    <source>
        <dbReference type="ARBA" id="ARBA00022787"/>
    </source>
</evidence>
<reference evidence="11" key="1">
    <citation type="submission" date="2016-11" db="UniProtKB">
        <authorList>
            <consortium name="WormBaseParasite"/>
        </authorList>
    </citation>
    <scope>IDENTIFICATION</scope>
</reference>
<dbReference type="GO" id="GO:0007005">
    <property type="term" value="P:mitochondrion organization"/>
    <property type="evidence" value="ECO:0007669"/>
    <property type="project" value="TreeGrafter"/>
</dbReference>
<accession>A0A1I7ZVZ3</accession>
<dbReference type="Pfam" id="PF10568">
    <property type="entry name" value="Tom37"/>
    <property type="match status" value="1"/>
</dbReference>
<keyword evidence="6" id="KW-0496">Mitochondrion</keyword>
<keyword evidence="7" id="KW-0472">Membrane</keyword>
<dbReference type="Pfam" id="PF17171">
    <property type="entry name" value="GST_C_6"/>
    <property type="match status" value="1"/>
</dbReference>
<dbReference type="GO" id="GO:0001401">
    <property type="term" value="C:SAM complex"/>
    <property type="evidence" value="ECO:0007669"/>
    <property type="project" value="InterPro"/>
</dbReference>
<comment type="similarity">
    <text evidence="2">Belongs to the metaxin family.</text>
</comment>
<dbReference type="Proteomes" id="UP000095287">
    <property type="component" value="Unplaced"/>
</dbReference>
<evidence type="ECO:0000256" key="7">
    <source>
        <dbReference type="ARBA" id="ARBA00023136"/>
    </source>
</evidence>
<protein>
    <submittedName>
        <fullName evidence="11">GST_C_6 domain-containing protein</fullName>
    </submittedName>
</protein>
<dbReference type="InterPro" id="IPR033468">
    <property type="entry name" value="Metaxin_GST"/>
</dbReference>
<evidence type="ECO:0000259" key="9">
    <source>
        <dbReference type="Pfam" id="PF17171"/>
    </source>
</evidence>
<sequence length="261" mass="30373">MTNYFMRDMVNDALQTNVNDADWSNVLLITPYQNDQSLLYEYADCIAVRAYLKMISLPFRVDQRPNAEFMSPSGTVPFLKVDEHLVADFQPIVDLVAKKGLKLSATLTDSQLIDMYAHMALIEETLKFVEMHICWFDKATYDQVTKQRYGMVYLWPLRHVLPPLKRREIYNYLDGMQWLDKTPGQLMDAADRVFRSLSVMLGSKDYFMGSQPTELDALAFGHLYTILTTELPNMDLAELVRKHDNLVKFCKKIDHEFFTKK</sequence>
<dbReference type="InterPro" id="IPR040079">
    <property type="entry name" value="Glutathione_S-Trfase"/>
</dbReference>
<dbReference type="PANTHER" id="PTHR12289:SF38">
    <property type="entry name" value="METAXIN-2"/>
    <property type="match status" value="1"/>
</dbReference>
<dbReference type="SUPFAM" id="SSF47616">
    <property type="entry name" value="GST C-terminal domain-like"/>
    <property type="match status" value="1"/>
</dbReference>
<proteinExistence type="inferred from homology"/>
<dbReference type="Gene3D" id="1.20.1050.10">
    <property type="match status" value="1"/>
</dbReference>
<keyword evidence="10" id="KW-1185">Reference proteome</keyword>
<dbReference type="GO" id="GO:0015031">
    <property type="term" value="P:protein transport"/>
    <property type="evidence" value="ECO:0007669"/>
    <property type="project" value="UniProtKB-KW"/>
</dbReference>
<evidence type="ECO:0000256" key="6">
    <source>
        <dbReference type="ARBA" id="ARBA00023128"/>
    </source>
</evidence>
<keyword evidence="3" id="KW-0813">Transport</keyword>
<comment type="subcellular location">
    <subcellularLocation>
        <location evidence="1">Mitochondrion outer membrane</location>
    </subcellularLocation>
</comment>
<dbReference type="PANTHER" id="PTHR12289">
    <property type="entry name" value="METAXIN RELATED"/>
    <property type="match status" value="1"/>
</dbReference>
<feature type="domain" description="Mitochondrial outer membrane transport complex Sam37/metaxin N-terminal" evidence="8">
    <location>
        <begin position="45"/>
        <end position="166"/>
    </location>
</feature>
<evidence type="ECO:0000256" key="3">
    <source>
        <dbReference type="ARBA" id="ARBA00022448"/>
    </source>
</evidence>
<keyword evidence="5" id="KW-0653">Protein transport</keyword>
<evidence type="ECO:0000313" key="11">
    <source>
        <dbReference type="WBParaSite" id="L893_g30338.t1"/>
    </source>
</evidence>
<feature type="domain" description="Metaxin glutathione S-transferase" evidence="9">
    <location>
        <begin position="191"/>
        <end position="253"/>
    </location>
</feature>
<evidence type="ECO:0000256" key="2">
    <source>
        <dbReference type="ARBA" id="ARBA00009170"/>
    </source>
</evidence>
<evidence type="ECO:0000259" key="8">
    <source>
        <dbReference type="Pfam" id="PF10568"/>
    </source>
</evidence>